<feature type="transmembrane region" description="Helical" evidence="1">
    <location>
        <begin position="38"/>
        <end position="60"/>
    </location>
</feature>
<reference evidence="3 4" key="1">
    <citation type="journal article" date="2020" name="Antonie Van Leeuwenhoek">
        <title>Rhodopirellula heiligendammensis sp. nov., Rhodopirellula pilleata sp. nov., and Rhodopirellula solitaria sp. nov. isolated from natural or artificial marine surfaces in Northern Germany and California, USA, and emended description of the genus Rhodopirellula.</title>
        <authorList>
            <person name="Kallscheuer N."/>
            <person name="Wiegand S."/>
            <person name="Jogler M."/>
            <person name="Boedeker C."/>
            <person name="Peeters S.H."/>
            <person name="Rast P."/>
            <person name="Heuer A."/>
            <person name="Jetten M.S.M."/>
            <person name="Rohde M."/>
            <person name="Jogler C."/>
        </authorList>
    </citation>
    <scope>NUCLEOTIDE SEQUENCE [LARGE SCALE GENOMIC DNA]</scope>
    <source>
        <strain evidence="3 4">Poly21</strain>
    </source>
</reference>
<dbReference type="EC" id="3.4.24.-" evidence="3"/>
<evidence type="ECO:0000313" key="4">
    <source>
        <dbReference type="Proteomes" id="UP000319908"/>
    </source>
</evidence>
<dbReference type="SMART" id="SM00382">
    <property type="entry name" value="AAA"/>
    <property type="match status" value="1"/>
</dbReference>
<dbReference type="GO" id="GO:0008237">
    <property type="term" value="F:metallopeptidase activity"/>
    <property type="evidence" value="ECO:0007669"/>
    <property type="project" value="UniProtKB-KW"/>
</dbReference>
<keyword evidence="1" id="KW-1133">Transmembrane helix</keyword>
<evidence type="ECO:0000256" key="1">
    <source>
        <dbReference type="SAM" id="Phobius"/>
    </source>
</evidence>
<evidence type="ECO:0000259" key="2">
    <source>
        <dbReference type="SMART" id="SM00382"/>
    </source>
</evidence>
<dbReference type="Pfam" id="PF00004">
    <property type="entry name" value="AAA"/>
    <property type="match status" value="1"/>
</dbReference>
<keyword evidence="4" id="KW-1185">Reference proteome</keyword>
<dbReference type="CDD" id="cd19481">
    <property type="entry name" value="RecA-like_protease"/>
    <property type="match status" value="1"/>
</dbReference>
<evidence type="ECO:0000313" key="3">
    <source>
        <dbReference type="EMBL" id="TWU19107.1"/>
    </source>
</evidence>
<dbReference type="Gene3D" id="1.10.8.60">
    <property type="match status" value="1"/>
</dbReference>
<dbReference type="PANTHER" id="PTHR23077">
    <property type="entry name" value="AAA-FAMILY ATPASE"/>
    <property type="match status" value="1"/>
</dbReference>
<comment type="caution">
    <text evidence="3">The sequence shown here is derived from an EMBL/GenBank/DDBJ whole genome shotgun (WGS) entry which is preliminary data.</text>
</comment>
<dbReference type="PROSITE" id="PS51257">
    <property type="entry name" value="PROKAR_LIPOPROTEIN"/>
    <property type="match status" value="1"/>
</dbReference>
<name>A0A5C6C536_9BACT</name>
<dbReference type="Proteomes" id="UP000319908">
    <property type="component" value="Unassembled WGS sequence"/>
</dbReference>
<gene>
    <name evidence="3" type="primary">ftsH4_3</name>
    <name evidence="3" type="ORF">Poly21_12780</name>
</gene>
<feature type="domain" description="AAA+ ATPase" evidence="2">
    <location>
        <begin position="274"/>
        <end position="401"/>
    </location>
</feature>
<sequence length="508" mass="56268">MRTIKRLRAANGVIWLVIIFLGCAITLSQVILDRDKSALIFAFLSVCGWTFWYCFSTWLFGMRRHVARFMQRPIADLTFVDKHISMNRLADVVRAMQEHCEESPSQPLLAMAAGFDLKSLRVSNPTIDDVAWRTVDIDGGKLINIPENAVFFLHIGDQKCIVKATFENNAFDEEEEYSNRKVNPLQLCADTIEQANSLMQWLLARSSQASIFRGHAVQVHAPFGSKSTTVRIVDRPTATRGELVLPDEVLSLAETLLLTRAKHRHRLAGFGHSSRLGLLFYGPPGTGKTLVTKYLLSKLVDHTVIVPTDLEPETLRECFRLAAYLEPTVVIVEDVDLLATNRTQANGRLEGLQELMNEMDGLSSSSDTMVILSTNRPDVLEPALASRPGRVSQAIEFPLPDQQARLRLLELFLTPAHAKELAAGDASELVHSAALDLSSWAARTDRASPAFLQELCKRALLLACNETDSDAIVVTDQIMREAIHQLVVTGGKLNTNVLGFPDAESVGT</sequence>
<dbReference type="Gene3D" id="3.40.50.300">
    <property type="entry name" value="P-loop containing nucleotide triphosphate hydrolases"/>
    <property type="match status" value="1"/>
</dbReference>
<accession>A0A5C6C536</accession>
<keyword evidence="3" id="KW-0378">Hydrolase</keyword>
<dbReference type="GO" id="GO:0005524">
    <property type="term" value="F:ATP binding"/>
    <property type="evidence" value="ECO:0007669"/>
    <property type="project" value="InterPro"/>
</dbReference>
<protein>
    <submittedName>
        <fullName evidence="3">ATP-dependent zinc metalloprotease FtsH 4</fullName>
        <ecNumber evidence="3">3.4.24.-</ecNumber>
    </submittedName>
</protein>
<dbReference type="InterPro" id="IPR003959">
    <property type="entry name" value="ATPase_AAA_core"/>
</dbReference>
<dbReference type="InterPro" id="IPR027417">
    <property type="entry name" value="P-loop_NTPase"/>
</dbReference>
<dbReference type="EMBL" id="SJPU01000001">
    <property type="protein sequence ID" value="TWU19107.1"/>
    <property type="molecule type" value="Genomic_DNA"/>
</dbReference>
<keyword evidence="3" id="KW-0482">Metalloprotease</keyword>
<dbReference type="InterPro" id="IPR003593">
    <property type="entry name" value="AAA+_ATPase"/>
</dbReference>
<keyword evidence="1" id="KW-0472">Membrane</keyword>
<keyword evidence="3" id="KW-0645">Protease</keyword>
<proteinExistence type="predicted"/>
<feature type="transmembrane region" description="Helical" evidence="1">
    <location>
        <begin position="12"/>
        <end position="32"/>
    </location>
</feature>
<dbReference type="AlphaFoldDB" id="A0A5C6C536"/>
<dbReference type="GO" id="GO:0016887">
    <property type="term" value="F:ATP hydrolysis activity"/>
    <property type="evidence" value="ECO:0007669"/>
    <property type="project" value="InterPro"/>
</dbReference>
<dbReference type="SUPFAM" id="SSF52540">
    <property type="entry name" value="P-loop containing nucleoside triphosphate hydrolases"/>
    <property type="match status" value="1"/>
</dbReference>
<organism evidence="3 4">
    <name type="scientific">Allorhodopirellula heiligendammensis</name>
    <dbReference type="NCBI Taxonomy" id="2714739"/>
    <lineage>
        <taxon>Bacteria</taxon>
        <taxon>Pseudomonadati</taxon>
        <taxon>Planctomycetota</taxon>
        <taxon>Planctomycetia</taxon>
        <taxon>Pirellulales</taxon>
        <taxon>Pirellulaceae</taxon>
        <taxon>Allorhodopirellula</taxon>
    </lineage>
</organism>
<dbReference type="InterPro" id="IPR050168">
    <property type="entry name" value="AAA_ATPase_domain"/>
</dbReference>
<keyword evidence="1" id="KW-0812">Transmembrane</keyword>
<dbReference type="RefSeq" id="WP_302117763.1">
    <property type="nucleotide sequence ID" value="NZ_SJPU01000001.1"/>
</dbReference>